<keyword evidence="1 2" id="KW-0597">Phosphoprotein</keyword>
<dbReference type="Pfam" id="PF00072">
    <property type="entry name" value="Response_reg"/>
    <property type="match status" value="1"/>
</dbReference>
<evidence type="ECO:0000256" key="2">
    <source>
        <dbReference type="PROSITE-ProRule" id="PRU00169"/>
    </source>
</evidence>
<evidence type="ECO:0000259" key="3">
    <source>
        <dbReference type="PROSITE" id="PS50110"/>
    </source>
</evidence>
<dbReference type="InterPro" id="IPR050595">
    <property type="entry name" value="Bact_response_regulator"/>
</dbReference>
<dbReference type="GO" id="GO:0000160">
    <property type="term" value="P:phosphorelay signal transduction system"/>
    <property type="evidence" value="ECO:0007669"/>
    <property type="project" value="InterPro"/>
</dbReference>
<proteinExistence type="predicted"/>
<dbReference type="SMART" id="SM00448">
    <property type="entry name" value="REC"/>
    <property type="match status" value="1"/>
</dbReference>
<dbReference type="SUPFAM" id="SSF52172">
    <property type="entry name" value="CheY-like"/>
    <property type="match status" value="1"/>
</dbReference>
<comment type="caution">
    <text evidence="4">The sequence shown here is derived from an EMBL/GenBank/DDBJ whole genome shotgun (WGS) entry which is preliminary data.</text>
</comment>
<evidence type="ECO:0000256" key="1">
    <source>
        <dbReference type="ARBA" id="ARBA00022553"/>
    </source>
</evidence>
<dbReference type="Proteomes" id="UP000886005">
    <property type="component" value="Unassembled WGS sequence"/>
</dbReference>
<dbReference type="PROSITE" id="PS50110">
    <property type="entry name" value="RESPONSE_REGULATORY"/>
    <property type="match status" value="1"/>
</dbReference>
<evidence type="ECO:0000313" key="4">
    <source>
        <dbReference type="EMBL" id="HED09483.1"/>
    </source>
</evidence>
<dbReference type="AlphaFoldDB" id="A0A7V1LK85"/>
<feature type="domain" description="Response regulatory" evidence="3">
    <location>
        <begin position="7"/>
        <end position="125"/>
    </location>
</feature>
<reference evidence="4" key="1">
    <citation type="journal article" date="2020" name="mSystems">
        <title>Genome- and Community-Level Interaction Insights into Carbon Utilization and Element Cycling Functions of Hydrothermarchaeota in Hydrothermal Sediment.</title>
        <authorList>
            <person name="Zhou Z."/>
            <person name="Liu Y."/>
            <person name="Xu W."/>
            <person name="Pan J."/>
            <person name="Luo Z.H."/>
            <person name="Li M."/>
        </authorList>
    </citation>
    <scope>NUCLEOTIDE SEQUENCE [LARGE SCALE GENOMIC DNA]</scope>
    <source>
        <strain evidence="4">HyVt-456</strain>
    </source>
</reference>
<sequence length="337" mass="38514">MLQSEYYVLIVDDHPFTIKILTKILEKQNYRVQGFTDPGKALSYLEASGEKIDLVISDVMMGDMSGIDLLKTVKKQPDLARIPFVFLSAANNDALRQEAFALGAIDFFDKPVNTNLFVSKLQSILKNIALNHLTSNILLTGNKDTLSPPEVLEYCAMEKLTGYVYFQNAALETTLFFENGLLEHAGEGRELSTEFDMLQEWKSYTFLISRGKLNIQAVRMFLKQETEPLKDTFSTEKFEKIFSQFKDLREIFIFRGAWKAVRNRSGNGLDTLLINLHKMNHQLVEDFGARIIYTSLQLTNNQVILMLKYQSHDMAFLFNSEEGCQALLSLWQGVNNE</sequence>
<name>A0A7V1LK85_CALAY</name>
<dbReference type="Gene3D" id="3.40.50.2300">
    <property type="match status" value="1"/>
</dbReference>
<organism evidence="4">
    <name type="scientific">Caldithrix abyssi</name>
    <dbReference type="NCBI Taxonomy" id="187145"/>
    <lineage>
        <taxon>Bacteria</taxon>
        <taxon>Pseudomonadati</taxon>
        <taxon>Calditrichota</taxon>
        <taxon>Calditrichia</taxon>
        <taxon>Calditrichales</taxon>
        <taxon>Calditrichaceae</taxon>
        <taxon>Caldithrix</taxon>
    </lineage>
</organism>
<dbReference type="PANTHER" id="PTHR44591:SF3">
    <property type="entry name" value="RESPONSE REGULATORY DOMAIN-CONTAINING PROTEIN"/>
    <property type="match status" value="1"/>
</dbReference>
<feature type="modified residue" description="4-aspartylphosphate" evidence="2">
    <location>
        <position position="58"/>
    </location>
</feature>
<dbReference type="InterPro" id="IPR011006">
    <property type="entry name" value="CheY-like_superfamily"/>
</dbReference>
<dbReference type="InterPro" id="IPR001789">
    <property type="entry name" value="Sig_transdc_resp-reg_receiver"/>
</dbReference>
<dbReference type="EMBL" id="DRLD01000064">
    <property type="protein sequence ID" value="HED09483.1"/>
    <property type="molecule type" value="Genomic_DNA"/>
</dbReference>
<dbReference type="PANTHER" id="PTHR44591">
    <property type="entry name" value="STRESS RESPONSE REGULATOR PROTEIN 1"/>
    <property type="match status" value="1"/>
</dbReference>
<protein>
    <submittedName>
        <fullName evidence="4">Response regulator</fullName>
    </submittedName>
</protein>
<gene>
    <name evidence="4" type="ORF">ENJ10_02240</name>
</gene>
<accession>A0A7V1LK85</accession>